<dbReference type="OrthoDB" id="439917at2759"/>
<dbReference type="AlphaFoldDB" id="A0A2P6VS52"/>
<name>A0A2P6VS52_9CHLO</name>
<dbReference type="InterPro" id="IPR011641">
    <property type="entry name" value="Tyr-kin_ephrin_A/B_rcpt-like"/>
</dbReference>
<evidence type="ECO:0000313" key="3">
    <source>
        <dbReference type="EMBL" id="PSC76912.1"/>
    </source>
</evidence>
<dbReference type="SUPFAM" id="SSF57184">
    <property type="entry name" value="Growth factor receptor domain"/>
    <property type="match status" value="1"/>
</dbReference>
<evidence type="ECO:0000256" key="1">
    <source>
        <dbReference type="SAM" id="MobiDB-lite"/>
    </source>
</evidence>
<dbReference type="PANTHER" id="PTHR46967">
    <property type="entry name" value="INSULIN-LIKE GROWTH FACTOR BINDING PROTEIN,N-TERMINAL"/>
    <property type="match status" value="1"/>
</dbReference>
<organism evidence="3 4">
    <name type="scientific">Micractinium conductrix</name>
    <dbReference type="NCBI Taxonomy" id="554055"/>
    <lineage>
        <taxon>Eukaryota</taxon>
        <taxon>Viridiplantae</taxon>
        <taxon>Chlorophyta</taxon>
        <taxon>core chlorophytes</taxon>
        <taxon>Trebouxiophyceae</taxon>
        <taxon>Chlorellales</taxon>
        <taxon>Chlorellaceae</taxon>
        <taxon>Chlorella clade</taxon>
        <taxon>Micractinium</taxon>
    </lineage>
</organism>
<dbReference type="STRING" id="554055.A0A2P6VS52"/>
<comment type="caution">
    <text evidence="3">The sequence shown here is derived from an EMBL/GenBank/DDBJ whole genome shotgun (WGS) entry which is preliminary data.</text>
</comment>
<dbReference type="Gene3D" id="2.10.50.10">
    <property type="entry name" value="Tumor Necrosis Factor Receptor, subunit A, domain 2"/>
    <property type="match status" value="5"/>
</dbReference>
<gene>
    <name evidence="3" type="primary">g417</name>
    <name evidence="3" type="ORF">C2E20_0417</name>
</gene>
<dbReference type="Pfam" id="PF07699">
    <property type="entry name" value="Ephrin_rec_like"/>
    <property type="match status" value="1"/>
</dbReference>
<proteinExistence type="predicted"/>
<sequence length="715" mass="71206">MVGAGEKVMGGALASVQAAICKGRSDERYIISKAGKARFITKRTAERLAADDKVKNPSCKTTAWTVDAMSRRYHVTGDVSAANLGRQTARGTPASCPLAGAATLALVATTDASDAWACFTSFALVVAPNCTLWVQPTPAAARWSYPTLWSDIELQDKHQTACPTAPLTGGVLAAHTAEAVAAATRIALARVPFGGSASSAVALNAADALIVATQSAVSGTLTLSFAVVEGSLGDVMTPGGSACDGPSSRRSGSFSAMRGQSHCTPAPPGFHQPLPGQTVAKPCPPGSASHVPGSKACLACYYGVARVYLGGGGMPRDAFPAERPSAGYLLATIPSGGPFAQRACAPNPFAASCTSLAGRSLALLVGPACRVTALVLGDQGCSRLGGLTSLQGAFIDADTIHPLPPADSGTAALRVGMTLARTAAGAWSVTFFEYGTLATRFAQLQQGLATCSDALAPLTAGCPAGSRPEANPQGGGAAEVARDVQCAPCMPGQRCDGAGAATCAAGFYSDVVGGTACTPCAAGEFAAARGSAACLPCPAGTYAAAPGQAECTPCPEGTVSDVVGAATACLPTLAETYAAAVAGSDGSAGVTCQPGTFRDEQGQAACKACPVGHGCPGGAAPPTPCRPGHFSVGGQPLCRPCTAGTFGPLPRQRSCRPCTAGSYCPSAALAEPVPCPAGTFNAGLLSVAVSECRKCPANTFAAAPGPRACIMSILL</sequence>
<dbReference type="EMBL" id="LHPF02000001">
    <property type="protein sequence ID" value="PSC76912.1"/>
    <property type="molecule type" value="Genomic_DNA"/>
</dbReference>
<reference evidence="3 4" key="1">
    <citation type="journal article" date="2018" name="Plant J.">
        <title>Genome sequences of Chlorella sorokiniana UTEX 1602 and Micractinium conductrix SAG 241.80: implications to maltose excretion by a green alga.</title>
        <authorList>
            <person name="Arriola M.B."/>
            <person name="Velmurugan N."/>
            <person name="Zhang Y."/>
            <person name="Plunkett M.H."/>
            <person name="Hondzo H."/>
            <person name="Barney B.M."/>
        </authorList>
    </citation>
    <scope>NUCLEOTIDE SEQUENCE [LARGE SCALE GENOMIC DNA]</scope>
    <source>
        <strain evidence="3 4">SAG 241.80</strain>
    </source>
</reference>
<feature type="domain" description="Tyrosine-protein kinase ephrin type A/B receptor-like" evidence="2">
    <location>
        <begin position="525"/>
        <end position="566"/>
    </location>
</feature>
<feature type="region of interest" description="Disordered" evidence="1">
    <location>
        <begin position="239"/>
        <end position="262"/>
    </location>
</feature>
<evidence type="ECO:0000259" key="2">
    <source>
        <dbReference type="Pfam" id="PF07699"/>
    </source>
</evidence>
<dbReference type="SMART" id="SM01411">
    <property type="entry name" value="Ephrin_rec_like"/>
    <property type="match status" value="6"/>
</dbReference>
<protein>
    <submittedName>
        <fullName evidence="3">Signal CUB and EGF-like domain-containing 2</fullName>
    </submittedName>
</protein>
<dbReference type="Proteomes" id="UP000239649">
    <property type="component" value="Unassembled WGS sequence"/>
</dbReference>
<keyword evidence="4" id="KW-1185">Reference proteome</keyword>
<accession>A0A2P6VS52</accession>
<evidence type="ECO:0000313" key="4">
    <source>
        <dbReference type="Proteomes" id="UP000239649"/>
    </source>
</evidence>
<dbReference type="InterPro" id="IPR009030">
    <property type="entry name" value="Growth_fac_rcpt_cys_sf"/>
</dbReference>
<dbReference type="PANTHER" id="PTHR46967:SF2">
    <property type="entry name" value="SUSHI, VON WILLEBRAND FACTOR TYPE A, EGF AND PENTRAXIN DOMAIN-CONTAINING PROTEIN 1-LIKE"/>
    <property type="match status" value="1"/>
</dbReference>